<comment type="caution">
    <text evidence="8">The sequence shown here is derived from an EMBL/GenBank/DDBJ whole genome shotgun (WGS) entry which is preliminary data.</text>
</comment>
<evidence type="ECO:0000256" key="4">
    <source>
        <dbReference type="ARBA" id="ARBA00022692"/>
    </source>
</evidence>
<keyword evidence="6 7" id="KW-0472">Membrane</keyword>
<dbReference type="InterPro" id="IPR007341">
    <property type="entry name" value="Transgly_assoc"/>
</dbReference>
<evidence type="ECO:0000256" key="1">
    <source>
        <dbReference type="ARBA" id="ARBA00004651"/>
    </source>
</evidence>
<dbReference type="RefSeq" id="WP_214622458.1">
    <property type="nucleotide sequence ID" value="NZ_JAHGAW010000004.1"/>
</dbReference>
<organism evidence="8 9">
    <name type="scientific">Sphingobium nicotianae</name>
    <dbReference type="NCBI Taxonomy" id="2782607"/>
    <lineage>
        <taxon>Bacteria</taxon>
        <taxon>Pseudomonadati</taxon>
        <taxon>Pseudomonadota</taxon>
        <taxon>Alphaproteobacteria</taxon>
        <taxon>Sphingomonadales</taxon>
        <taxon>Sphingomonadaceae</taxon>
        <taxon>Sphingobium</taxon>
    </lineage>
</organism>
<feature type="transmembrane region" description="Helical" evidence="7">
    <location>
        <begin position="61"/>
        <end position="79"/>
    </location>
</feature>
<feature type="transmembrane region" description="Helical" evidence="7">
    <location>
        <begin position="29"/>
        <end position="49"/>
    </location>
</feature>
<keyword evidence="3" id="KW-1003">Cell membrane</keyword>
<name>A0A9X1DAZ9_9SPHN</name>
<protein>
    <submittedName>
        <fullName evidence="8">GlsB/YeaQ/YmgE family stress response membrane protein</fullName>
    </submittedName>
</protein>
<dbReference type="GO" id="GO:0005886">
    <property type="term" value="C:plasma membrane"/>
    <property type="evidence" value="ECO:0007669"/>
    <property type="project" value="UniProtKB-SubCell"/>
</dbReference>
<feature type="transmembrane region" description="Helical" evidence="7">
    <location>
        <begin position="6"/>
        <end position="22"/>
    </location>
</feature>
<dbReference type="PANTHER" id="PTHR33884">
    <property type="entry name" value="UPF0410 PROTEIN YMGE"/>
    <property type="match status" value="1"/>
</dbReference>
<proteinExistence type="inferred from homology"/>
<dbReference type="PANTHER" id="PTHR33884:SF3">
    <property type="entry name" value="UPF0410 PROTEIN YMGE"/>
    <property type="match status" value="1"/>
</dbReference>
<evidence type="ECO:0000256" key="3">
    <source>
        <dbReference type="ARBA" id="ARBA00022475"/>
    </source>
</evidence>
<evidence type="ECO:0000256" key="2">
    <source>
        <dbReference type="ARBA" id="ARBA00011006"/>
    </source>
</evidence>
<keyword evidence="4 7" id="KW-0812">Transmembrane</keyword>
<dbReference type="EMBL" id="JAHGAW010000004">
    <property type="protein sequence ID" value="MBT2186707.1"/>
    <property type="molecule type" value="Genomic_DNA"/>
</dbReference>
<dbReference type="Proteomes" id="UP001138757">
    <property type="component" value="Unassembled WGS sequence"/>
</dbReference>
<evidence type="ECO:0000313" key="9">
    <source>
        <dbReference type="Proteomes" id="UP001138757"/>
    </source>
</evidence>
<accession>A0A9X1DAZ9</accession>
<evidence type="ECO:0000313" key="8">
    <source>
        <dbReference type="EMBL" id="MBT2186707.1"/>
    </source>
</evidence>
<reference evidence="8" key="1">
    <citation type="submission" date="2021-05" db="EMBL/GenBank/DDBJ databases">
        <title>Genome of Sphingobium sp. strain.</title>
        <authorList>
            <person name="Fan R."/>
        </authorList>
    </citation>
    <scope>NUCLEOTIDE SEQUENCE</scope>
    <source>
        <strain evidence="8">H33</strain>
    </source>
</reference>
<evidence type="ECO:0000256" key="7">
    <source>
        <dbReference type="SAM" id="Phobius"/>
    </source>
</evidence>
<evidence type="ECO:0000256" key="6">
    <source>
        <dbReference type="ARBA" id="ARBA00023136"/>
    </source>
</evidence>
<comment type="subcellular location">
    <subcellularLocation>
        <location evidence="1">Cell membrane</location>
        <topology evidence="1">Multi-pass membrane protein</topology>
    </subcellularLocation>
</comment>
<keyword evidence="5 7" id="KW-1133">Transmembrane helix</keyword>
<keyword evidence="9" id="KW-1185">Reference proteome</keyword>
<dbReference type="Pfam" id="PF04226">
    <property type="entry name" value="Transgly_assoc"/>
    <property type="match status" value="1"/>
</dbReference>
<dbReference type="AlphaFoldDB" id="A0A9X1DAZ9"/>
<sequence length="85" mass="8969">MGIIMWLIIGGVVGWLASLIMRTDAQQGIFLNIIVGIVGAFLGGLLLARGEINNAPLTIETFAVSLLGAVVLLGIVNLLRRGTLR</sequence>
<evidence type="ECO:0000256" key="5">
    <source>
        <dbReference type="ARBA" id="ARBA00022989"/>
    </source>
</evidence>
<gene>
    <name evidence="8" type="ORF">KK488_07065</name>
</gene>
<comment type="similarity">
    <text evidence="2">Belongs to the UPF0410 family.</text>
</comment>